<evidence type="ECO:0000313" key="1">
    <source>
        <dbReference type="EMBL" id="KRY86562.1"/>
    </source>
</evidence>
<evidence type="ECO:0000313" key="2">
    <source>
        <dbReference type="Proteomes" id="UP000054995"/>
    </source>
</evidence>
<comment type="caution">
    <text evidence="1">The sequence shown here is derived from an EMBL/GenBank/DDBJ whole genome shotgun (WGS) entry which is preliminary data.</text>
</comment>
<sequence>MFLLCLPEDDDIIEIHEACFPRQSLHCFFYQPLKRRWGVARYRRHEAELEESHGCGKHCFLLVCFGNFDLPVAGRQVESAELFGPRQRIQRIIYARDGLGVDARLGWRSSICGSQRRIAGSRPSSAPAQPVSSIDLRLV</sequence>
<dbReference type="AlphaFoldDB" id="A0A0V1FKQ3"/>
<reference evidence="1 2" key="1">
    <citation type="submission" date="2015-01" db="EMBL/GenBank/DDBJ databases">
        <title>Evolution of Trichinella species and genotypes.</title>
        <authorList>
            <person name="Korhonen P.K."/>
            <person name="Edoardo P."/>
            <person name="Giuseppe L.R."/>
            <person name="Gasser R.B."/>
        </authorList>
    </citation>
    <scope>NUCLEOTIDE SEQUENCE [LARGE SCALE GENOMIC DNA]</scope>
    <source>
        <strain evidence="1">ISS470</strain>
    </source>
</reference>
<dbReference type="OrthoDB" id="5920156at2759"/>
<proteinExistence type="predicted"/>
<organism evidence="1 2">
    <name type="scientific">Trichinella pseudospiralis</name>
    <name type="common">Parasitic roundworm</name>
    <dbReference type="NCBI Taxonomy" id="6337"/>
    <lineage>
        <taxon>Eukaryota</taxon>
        <taxon>Metazoa</taxon>
        <taxon>Ecdysozoa</taxon>
        <taxon>Nematoda</taxon>
        <taxon>Enoplea</taxon>
        <taxon>Dorylaimia</taxon>
        <taxon>Trichinellida</taxon>
        <taxon>Trichinellidae</taxon>
        <taxon>Trichinella</taxon>
    </lineage>
</organism>
<keyword evidence="2" id="KW-1185">Reference proteome</keyword>
<gene>
    <name evidence="1" type="ORF">T4D_8436</name>
</gene>
<dbReference type="EMBL" id="JYDT01000069">
    <property type="protein sequence ID" value="KRY86562.1"/>
    <property type="molecule type" value="Genomic_DNA"/>
</dbReference>
<protein>
    <submittedName>
        <fullName evidence="1">Uncharacterized protein</fullName>
    </submittedName>
</protein>
<accession>A0A0V1FKQ3</accession>
<dbReference type="Proteomes" id="UP000054995">
    <property type="component" value="Unassembled WGS sequence"/>
</dbReference>
<name>A0A0V1FKQ3_TRIPS</name>